<dbReference type="GO" id="GO:0008270">
    <property type="term" value="F:zinc ion binding"/>
    <property type="evidence" value="ECO:0007669"/>
    <property type="project" value="UniProtKB-KW"/>
</dbReference>
<dbReference type="Pfam" id="PF00096">
    <property type="entry name" value="zf-C2H2"/>
    <property type="match status" value="1"/>
</dbReference>
<evidence type="ECO:0000313" key="9">
    <source>
        <dbReference type="Proteomes" id="UP000887116"/>
    </source>
</evidence>
<dbReference type="AlphaFoldDB" id="A0A8X6L8F1"/>
<dbReference type="PROSITE" id="PS00028">
    <property type="entry name" value="ZINC_FINGER_C2H2_1"/>
    <property type="match status" value="2"/>
</dbReference>
<organism evidence="8 9">
    <name type="scientific">Trichonephila clavata</name>
    <name type="common">Joro spider</name>
    <name type="synonym">Nephila clavata</name>
    <dbReference type="NCBI Taxonomy" id="2740835"/>
    <lineage>
        <taxon>Eukaryota</taxon>
        <taxon>Metazoa</taxon>
        <taxon>Ecdysozoa</taxon>
        <taxon>Arthropoda</taxon>
        <taxon>Chelicerata</taxon>
        <taxon>Arachnida</taxon>
        <taxon>Araneae</taxon>
        <taxon>Araneomorphae</taxon>
        <taxon>Entelegynae</taxon>
        <taxon>Araneoidea</taxon>
        <taxon>Nephilidae</taxon>
        <taxon>Trichonephila</taxon>
    </lineage>
</organism>
<evidence type="ECO:0000256" key="4">
    <source>
        <dbReference type="ARBA" id="ARBA00022833"/>
    </source>
</evidence>
<dbReference type="InterPro" id="IPR050688">
    <property type="entry name" value="Zinc_finger/UBP_domain"/>
</dbReference>
<feature type="domain" description="C2H2-type" evidence="7">
    <location>
        <begin position="108"/>
        <end position="134"/>
    </location>
</feature>
<dbReference type="Gene3D" id="3.30.160.60">
    <property type="entry name" value="Classic Zinc Finger"/>
    <property type="match status" value="2"/>
</dbReference>
<evidence type="ECO:0000256" key="6">
    <source>
        <dbReference type="SAM" id="MobiDB-lite"/>
    </source>
</evidence>
<dbReference type="EMBL" id="BMAO01015099">
    <property type="protein sequence ID" value="GFQ99336.1"/>
    <property type="molecule type" value="Genomic_DNA"/>
</dbReference>
<dbReference type="GO" id="GO:0045944">
    <property type="term" value="P:positive regulation of transcription by RNA polymerase II"/>
    <property type="evidence" value="ECO:0007669"/>
    <property type="project" value="TreeGrafter"/>
</dbReference>
<dbReference type="FunFam" id="3.30.160.60:FF:000624">
    <property type="entry name" value="zinc finger protein 697"/>
    <property type="match status" value="1"/>
</dbReference>
<feature type="domain" description="C2H2-type" evidence="7">
    <location>
        <begin position="80"/>
        <end position="107"/>
    </location>
</feature>
<dbReference type="Proteomes" id="UP000887116">
    <property type="component" value="Unassembled WGS sequence"/>
</dbReference>
<keyword evidence="2" id="KW-0677">Repeat</keyword>
<keyword evidence="9" id="KW-1185">Reference proteome</keyword>
<dbReference type="PROSITE" id="PS50157">
    <property type="entry name" value="ZINC_FINGER_C2H2_2"/>
    <property type="match status" value="3"/>
</dbReference>
<keyword evidence="4" id="KW-0862">Zinc</keyword>
<gene>
    <name evidence="8" type="primary">Zfp26_23</name>
    <name evidence="8" type="ORF">TNCT_518291</name>
</gene>
<evidence type="ECO:0000313" key="8">
    <source>
        <dbReference type="EMBL" id="GFQ99336.1"/>
    </source>
</evidence>
<keyword evidence="1" id="KW-0479">Metal-binding</keyword>
<feature type="region of interest" description="Disordered" evidence="6">
    <location>
        <begin position="1"/>
        <end position="21"/>
    </location>
</feature>
<dbReference type="InterPro" id="IPR013087">
    <property type="entry name" value="Znf_C2H2_type"/>
</dbReference>
<comment type="caution">
    <text evidence="8">The sequence shown here is derived from an EMBL/GenBank/DDBJ whole genome shotgun (WGS) entry which is preliminary data.</text>
</comment>
<accession>A0A8X6L8F1</accession>
<name>A0A8X6L8F1_TRICU</name>
<dbReference type="PANTHER" id="PTHR24403:SF67">
    <property type="entry name" value="FI01116P-RELATED"/>
    <property type="match status" value="1"/>
</dbReference>
<dbReference type="OrthoDB" id="6077919at2759"/>
<dbReference type="InterPro" id="IPR036236">
    <property type="entry name" value="Znf_C2H2_sf"/>
</dbReference>
<evidence type="ECO:0000256" key="2">
    <source>
        <dbReference type="ARBA" id="ARBA00022737"/>
    </source>
</evidence>
<evidence type="ECO:0000256" key="3">
    <source>
        <dbReference type="ARBA" id="ARBA00022771"/>
    </source>
</evidence>
<sequence length="134" mass="15968">MQMGEEHETPVSKEPKHAPKKKLKPIVFGIRKAETQTPEEAMSIIYDETYDCSEPHCSYSTPSRRQFQKHMLIHSDERPYVCFVCSYSFKRSDNLRQHLLLHSGEKPYACDFCPMRFMHRNSRNRHRNKHLEND</sequence>
<dbReference type="GO" id="GO:0005634">
    <property type="term" value="C:nucleus"/>
    <property type="evidence" value="ECO:0007669"/>
    <property type="project" value="UniProtKB-ARBA"/>
</dbReference>
<feature type="domain" description="C2H2-type" evidence="7">
    <location>
        <begin position="50"/>
        <end position="79"/>
    </location>
</feature>
<dbReference type="SMART" id="SM00355">
    <property type="entry name" value="ZnF_C2H2"/>
    <property type="match status" value="3"/>
</dbReference>
<dbReference type="FunFam" id="3.30.160.60:FF:000446">
    <property type="entry name" value="Zinc finger protein"/>
    <property type="match status" value="1"/>
</dbReference>
<dbReference type="SUPFAM" id="SSF57667">
    <property type="entry name" value="beta-beta-alpha zinc fingers"/>
    <property type="match status" value="2"/>
</dbReference>
<reference evidence="8" key="1">
    <citation type="submission" date="2020-07" db="EMBL/GenBank/DDBJ databases">
        <title>Multicomponent nature underlies the extraordinary mechanical properties of spider dragline silk.</title>
        <authorList>
            <person name="Kono N."/>
            <person name="Nakamura H."/>
            <person name="Mori M."/>
            <person name="Yoshida Y."/>
            <person name="Ohtoshi R."/>
            <person name="Malay A.D."/>
            <person name="Moran D.A.P."/>
            <person name="Tomita M."/>
            <person name="Numata K."/>
            <person name="Arakawa K."/>
        </authorList>
    </citation>
    <scope>NUCLEOTIDE SEQUENCE</scope>
</reference>
<evidence type="ECO:0000256" key="5">
    <source>
        <dbReference type="PROSITE-ProRule" id="PRU00042"/>
    </source>
</evidence>
<protein>
    <submittedName>
        <fullName evidence="8">Zinc finger protein 26</fullName>
    </submittedName>
</protein>
<keyword evidence="3 5" id="KW-0863">Zinc-finger</keyword>
<feature type="compositionally biased region" description="Basic and acidic residues" evidence="6">
    <location>
        <begin position="1"/>
        <end position="17"/>
    </location>
</feature>
<evidence type="ECO:0000256" key="1">
    <source>
        <dbReference type="ARBA" id="ARBA00022723"/>
    </source>
</evidence>
<evidence type="ECO:0000259" key="7">
    <source>
        <dbReference type="PROSITE" id="PS50157"/>
    </source>
</evidence>
<dbReference type="PANTHER" id="PTHR24403">
    <property type="entry name" value="ZINC FINGER PROTEIN"/>
    <property type="match status" value="1"/>
</dbReference>
<proteinExistence type="predicted"/>